<dbReference type="EMBL" id="UGHF01000001">
    <property type="protein sequence ID" value="STO58957.1"/>
    <property type="molecule type" value="Genomic_DNA"/>
</dbReference>
<keyword evidence="4" id="KW-1185">Reference proteome</keyword>
<proteinExistence type="predicted"/>
<evidence type="ECO:0000313" key="4">
    <source>
        <dbReference type="Proteomes" id="UP000254329"/>
    </source>
</evidence>
<sequence length="370" mass="42839">MPGVALLLPCILTALLIHFSAKESWIKSFLSFKLVVWIGKLSYSLYLFHWIFIAFTYYISGEKELPQSAVLPIIFLTFIFSILSYYLLEQPIRKSKLTFKQSFLLLYLIPSLVVIGFNLSVRSHIKNKTKYLKDKSIEQNVIPLNIPSKILTIGDSHAGHLENFLNYVGSKEGWRSDILNVHECILFVDKMGNLKKNQKKDCAEYWKKIESYPVIFISMFYELKRGGSPVPRFNPTSYIVKNFDEEFQALVKYLAKTKKVYVFANNISLNRSALRNAFLAEYKLDKYLSPIQKLTDNKVSNNEILQLVKDIPNVTWVDAVKYLGDTVYVGKKTIYGDQDHFTSFGSYYMGTLFHEKERLLSPQLVSELYK</sequence>
<dbReference type="EC" id="2.3.1.-" evidence="3"/>
<feature type="domain" description="SGNH" evidence="2">
    <location>
        <begin position="147"/>
        <end position="354"/>
    </location>
</feature>
<feature type="transmembrane region" description="Helical" evidence="1">
    <location>
        <begin position="70"/>
        <end position="88"/>
    </location>
</feature>
<accession>A0A377HRV6</accession>
<keyword evidence="1" id="KW-1133">Transmembrane helix</keyword>
<feature type="transmembrane region" description="Helical" evidence="1">
    <location>
        <begin position="103"/>
        <end position="121"/>
    </location>
</feature>
<evidence type="ECO:0000313" key="3">
    <source>
        <dbReference type="EMBL" id="STO58957.1"/>
    </source>
</evidence>
<keyword evidence="3" id="KW-0808">Transferase</keyword>
<dbReference type="AlphaFoldDB" id="A0A377HRV6"/>
<keyword evidence="1" id="KW-0472">Membrane</keyword>
<keyword evidence="1" id="KW-0812">Transmembrane</keyword>
<name>A0A377HRV6_9PAST</name>
<evidence type="ECO:0000259" key="2">
    <source>
        <dbReference type="Pfam" id="PF19040"/>
    </source>
</evidence>
<dbReference type="InterPro" id="IPR043968">
    <property type="entry name" value="SGNH"/>
</dbReference>
<keyword evidence="3" id="KW-0012">Acyltransferase</keyword>
<gene>
    <name evidence="3" type="primary">oatA_2</name>
    <name evidence="3" type="ORF">NCTC1659_00178</name>
</gene>
<dbReference type="Pfam" id="PF19040">
    <property type="entry name" value="SGNH"/>
    <property type="match status" value="1"/>
</dbReference>
<dbReference type="GO" id="GO:0000271">
    <property type="term" value="P:polysaccharide biosynthetic process"/>
    <property type="evidence" value="ECO:0007669"/>
    <property type="project" value="TreeGrafter"/>
</dbReference>
<dbReference type="InterPro" id="IPR050879">
    <property type="entry name" value="Acyltransferase_3"/>
</dbReference>
<dbReference type="GO" id="GO:0016020">
    <property type="term" value="C:membrane"/>
    <property type="evidence" value="ECO:0007669"/>
    <property type="project" value="TreeGrafter"/>
</dbReference>
<evidence type="ECO:0000256" key="1">
    <source>
        <dbReference type="SAM" id="Phobius"/>
    </source>
</evidence>
<reference evidence="3 4" key="1">
    <citation type="submission" date="2018-06" db="EMBL/GenBank/DDBJ databases">
        <authorList>
            <consortium name="Pathogen Informatics"/>
            <person name="Doyle S."/>
        </authorList>
    </citation>
    <scope>NUCLEOTIDE SEQUENCE [LARGE SCALE GENOMIC DNA]</scope>
    <source>
        <strain evidence="3 4">NCTC1659</strain>
    </source>
</reference>
<dbReference type="Proteomes" id="UP000254329">
    <property type="component" value="Unassembled WGS sequence"/>
</dbReference>
<dbReference type="PANTHER" id="PTHR23028">
    <property type="entry name" value="ACETYLTRANSFERASE"/>
    <property type="match status" value="1"/>
</dbReference>
<feature type="transmembrane region" description="Helical" evidence="1">
    <location>
        <begin position="37"/>
        <end position="58"/>
    </location>
</feature>
<dbReference type="GO" id="GO:0016746">
    <property type="term" value="F:acyltransferase activity"/>
    <property type="evidence" value="ECO:0007669"/>
    <property type="project" value="UniProtKB-KW"/>
</dbReference>
<protein>
    <submittedName>
        <fullName evidence="3">Acetyltransferase</fullName>
        <ecNumber evidence="3">2.3.1.-</ecNumber>
    </submittedName>
</protein>
<organism evidence="3 4">
    <name type="scientific">Canicola haemoglobinophilus</name>
    <dbReference type="NCBI Taxonomy" id="733"/>
    <lineage>
        <taxon>Bacteria</taxon>
        <taxon>Pseudomonadati</taxon>
        <taxon>Pseudomonadota</taxon>
        <taxon>Gammaproteobacteria</taxon>
        <taxon>Pasteurellales</taxon>
        <taxon>Pasteurellaceae</taxon>
        <taxon>Canicola</taxon>
    </lineage>
</organism>
<dbReference type="PANTHER" id="PTHR23028:SF53">
    <property type="entry name" value="ACYL_TRANSF_3 DOMAIN-CONTAINING PROTEIN"/>
    <property type="match status" value="1"/>
</dbReference>